<evidence type="ECO:0000256" key="2">
    <source>
        <dbReference type="ARBA" id="ARBA00022679"/>
    </source>
</evidence>
<reference evidence="4 5" key="1">
    <citation type="journal article" date="2023" name="Int. J. Syst. Evol. Microbiol.">
        <title>The observation of taxonomic boundaries for the 16SrII and 16SrXXV phytoplasmas using genome-based delimitation.</title>
        <authorList>
            <person name="Rodrigues Jardim B."/>
            <person name="Tran-Nguyen L.T.T."/>
            <person name="Gambley C."/>
            <person name="Al-Sadi A.M."/>
            <person name="Al-Subhi A.M."/>
            <person name="Foissac X."/>
            <person name="Salar P."/>
            <person name="Cai H."/>
            <person name="Yang J.Y."/>
            <person name="Davis R."/>
            <person name="Jones L."/>
            <person name="Rodoni B."/>
            <person name="Constable F.E."/>
        </authorList>
    </citation>
    <scope>NUCLEOTIDE SEQUENCE [LARGE SCALE GENOMIC DNA]</scope>
    <source>
        <strain evidence="4">BAWM-155c</strain>
    </source>
</reference>
<evidence type="ECO:0000313" key="4">
    <source>
        <dbReference type="EMBL" id="MDO8168251.1"/>
    </source>
</evidence>
<keyword evidence="5" id="KW-1185">Reference proteome</keyword>
<dbReference type="SUPFAM" id="SSF53335">
    <property type="entry name" value="S-adenosyl-L-methionine-dependent methyltransferases"/>
    <property type="match status" value="1"/>
</dbReference>
<keyword evidence="3" id="KW-0949">S-adenosyl-L-methionine</keyword>
<dbReference type="Proteomes" id="UP001172036">
    <property type="component" value="Unassembled WGS sequence"/>
</dbReference>
<evidence type="ECO:0000313" key="5">
    <source>
        <dbReference type="Proteomes" id="UP001172036"/>
    </source>
</evidence>
<organism evidence="4 5">
    <name type="scientific">Candidatus Phytoplasma melaleucae</name>
    <dbReference type="NCBI Taxonomy" id="2982630"/>
    <lineage>
        <taxon>Bacteria</taxon>
        <taxon>Bacillati</taxon>
        <taxon>Mycoplasmatota</taxon>
        <taxon>Mollicutes</taxon>
        <taxon>Acholeplasmatales</taxon>
        <taxon>Acholeplasmataceae</taxon>
        <taxon>Candidatus Phytoplasma</taxon>
    </lineage>
</organism>
<dbReference type="Pfam" id="PF01596">
    <property type="entry name" value="Methyltransf_3"/>
    <property type="match status" value="1"/>
</dbReference>
<dbReference type="InterPro" id="IPR050362">
    <property type="entry name" value="Cation-dep_OMT"/>
</dbReference>
<keyword evidence="1" id="KW-0489">Methyltransferase</keyword>
<dbReference type="PANTHER" id="PTHR10509">
    <property type="entry name" value="O-METHYLTRANSFERASE-RELATED"/>
    <property type="match status" value="1"/>
</dbReference>
<gene>
    <name evidence="4" type="ORF">OC680_02035</name>
</gene>
<dbReference type="InterPro" id="IPR029063">
    <property type="entry name" value="SAM-dependent_MTases_sf"/>
</dbReference>
<name>A0ABT9DFI0_9MOLU</name>
<dbReference type="PANTHER" id="PTHR10509:SF14">
    <property type="entry name" value="CAFFEOYL-COA O-METHYLTRANSFERASE 3-RELATED"/>
    <property type="match status" value="1"/>
</dbReference>
<accession>A0ABT9DFI0</accession>
<evidence type="ECO:0008006" key="6">
    <source>
        <dbReference type="Google" id="ProtNLM"/>
    </source>
</evidence>
<dbReference type="InterPro" id="IPR002935">
    <property type="entry name" value="SAM_O-MeTrfase"/>
</dbReference>
<evidence type="ECO:0000256" key="1">
    <source>
        <dbReference type="ARBA" id="ARBA00022603"/>
    </source>
</evidence>
<evidence type="ECO:0000256" key="3">
    <source>
        <dbReference type="ARBA" id="ARBA00022691"/>
    </source>
</evidence>
<protein>
    <recommendedName>
        <fullName evidence="6">SAM-dependent methyltransferase</fullName>
    </recommendedName>
</protein>
<sequence length="169" mass="19741">MLQKIITTNCFTNILEIGTAIGYSALSMSNGINKIQTIEREYLNYQLALHFLKKLPFNIEIIWSEAFFYQPTQNYDLIFIDAAKAQYTKLFDKYCLFLNKNGVIICDNLNFRNLANTENISINAKKIIKKLIFFKNFLKKNTNFITTFINIGDGLSISWRKQLPIFIKR</sequence>
<proteinExistence type="predicted"/>
<dbReference type="EMBL" id="JAOSID010000010">
    <property type="protein sequence ID" value="MDO8168251.1"/>
    <property type="molecule type" value="Genomic_DNA"/>
</dbReference>
<comment type="caution">
    <text evidence="4">The sequence shown here is derived from an EMBL/GenBank/DDBJ whole genome shotgun (WGS) entry which is preliminary data.</text>
</comment>
<keyword evidence="2" id="KW-0808">Transferase</keyword>
<dbReference type="Gene3D" id="3.40.50.150">
    <property type="entry name" value="Vaccinia Virus protein VP39"/>
    <property type="match status" value="1"/>
</dbReference>